<sequence>MGTTYRYRVLHPDHPNHNKRIDMGYRLREARPPSPTTVDIDGVTYREADVPGGDLLVPAES</sequence>
<evidence type="ECO:0000313" key="1">
    <source>
        <dbReference type="EMBL" id="MCD2195230.1"/>
    </source>
</evidence>
<gene>
    <name evidence="1" type="ORF">LQ327_17825</name>
</gene>
<protein>
    <submittedName>
        <fullName evidence="1">Uncharacterized protein</fullName>
    </submittedName>
</protein>
<evidence type="ECO:0000313" key="2">
    <source>
        <dbReference type="Proteomes" id="UP001199469"/>
    </source>
</evidence>
<proteinExistence type="predicted"/>
<dbReference type="EMBL" id="JAJNDB010000003">
    <property type="protein sequence ID" value="MCD2195230.1"/>
    <property type="molecule type" value="Genomic_DNA"/>
</dbReference>
<name>A0ABS8PCL0_9PSEU</name>
<comment type="caution">
    <text evidence="1">The sequence shown here is derived from an EMBL/GenBank/DDBJ whole genome shotgun (WGS) entry which is preliminary data.</text>
</comment>
<reference evidence="1 2" key="1">
    <citation type="submission" date="2021-11" db="EMBL/GenBank/DDBJ databases">
        <title>Draft genome sequence of Actinomycetospora sp. SF1 isolated from the rhizosphere soil.</title>
        <authorList>
            <person name="Duangmal K."/>
            <person name="Chantavorakit T."/>
        </authorList>
    </citation>
    <scope>NUCLEOTIDE SEQUENCE [LARGE SCALE GENOMIC DNA]</scope>
    <source>
        <strain evidence="1 2">TBRC 5722</strain>
    </source>
</reference>
<keyword evidence="2" id="KW-1185">Reference proteome</keyword>
<dbReference type="Proteomes" id="UP001199469">
    <property type="component" value="Unassembled WGS sequence"/>
</dbReference>
<dbReference type="RefSeq" id="WP_230736066.1">
    <property type="nucleotide sequence ID" value="NZ_JAJNDB010000003.1"/>
</dbReference>
<organism evidence="1 2">
    <name type="scientific">Actinomycetospora endophytica</name>
    <dbReference type="NCBI Taxonomy" id="2291215"/>
    <lineage>
        <taxon>Bacteria</taxon>
        <taxon>Bacillati</taxon>
        <taxon>Actinomycetota</taxon>
        <taxon>Actinomycetes</taxon>
        <taxon>Pseudonocardiales</taxon>
        <taxon>Pseudonocardiaceae</taxon>
        <taxon>Actinomycetospora</taxon>
    </lineage>
</organism>
<accession>A0ABS8PCL0</accession>